<comment type="caution">
    <text evidence="3">The sequence shown here is derived from an EMBL/GenBank/DDBJ whole genome shotgun (WGS) entry which is preliminary data.</text>
</comment>
<evidence type="ECO:0000256" key="2">
    <source>
        <dbReference type="SAM" id="SignalP"/>
    </source>
</evidence>
<dbReference type="AlphaFoldDB" id="A0AAW2PZF0"/>
<feature type="chain" id="PRO_5043598641" evidence="2">
    <location>
        <begin position="27"/>
        <end position="130"/>
    </location>
</feature>
<gene>
    <name evidence="3" type="ORF">Sradi_3770400</name>
</gene>
<feature type="region of interest" description="Disordered" evidence="1">
    <location>
        <begin position="46"/>
        <end position="130"/>
    </location>
</feature>
<evidence type="ECO:0000256" key="1">
    <source>
        <dbReference type="SAM" id="MobiDB-lite"/>
    </source>
</evidence>
<keyword evidence="2" id="KW-0732">Signal</keyword>
<dbReference type="EMBL" id="JACGWJ010000016">
    <property type="protein sequence ID" value="KAL0360859.1"/>
    <property type="molecule type" value="Genomic_DNA"/>
</dbReference>
<reference evidence="3" key="1">
    <citation type="submission" date="2020-06" db="EMBL/GenBank/DDBJ databases">
        <authorList>
            <person name="Li T."/>
            <person name="Hu X."/>
            <person name="Zhang T."/>
            <person name="Song X."/>
            <person name="Zhang H."/>
            <person name="Dai N."/>
            <person name="Sheng W."/>
            <person name="Hou X."/>
            <person name="Wei L."/>
        </authorList>
    </citation>
    <scope>NUCLEOTIDE SEQUENCE</scope>
    <source>
        <strain evidence="3">G02</strain>
        <tissue evidence="3">Leaf</tissue>
    </source>
</reference>
<feature type="signal peptide" evidence="2">
    <location>
        <begin position="1"/>
        <end position="26"/>
    </location>
</feature>
<organism evidence="3">
    <name type="scientific">Sesamum radiatum</name>
    <name type="common">Black benniseed</name>
    <dbReference type="NCBI Taxonomy" id="300843"/>
    <lineage>
        <taxon>Eukaryota</taxon>
        <taxon>Viridiplantae</taxon>
        <taxon>Streptophyta</taxon>
        <taxon>Embryophyta</taxon>
        <taxon>Tracheophyta</taxon>
        <taxon>Spermatophyta</taxon>
        <taxon>Magnoliopsida</taxon>
        <taxon>eudicotyledons</taxon>
        <taxon>Gunneridae</taxon>
        <taxon>Pentapetalae</taxon>
        <taxon>asterids</taxon>
        <taxon>lamiids</taxon>
        <taxon>Lamiales</taxon>
        <taxon>Pedaliaceae</taxon>
        <taxon>Sesamum</taxon>
    </lineage>
</organism>
<accession>A0AAW2PZF0</accession>
<name>A0AAW2PZF0_SESRA</name>
<feature type="compositionally biased region" description="Gly residues" evidence="1">
    <location>
        <begin position="46"/>
        <end position="59"/>
    </location>
</feature>
<reference evidence="3" key="2">
    <citation type="journal article" date="2024" name="Plant">
        <title>Genomic evolution and insights into agronomic trait innovations of Sesamum species.</title>
        <authorList>
            <person name="Miao H."/>
            <person name="Wang L."/>
            <person name="Qu L."/>
            <person name="Liu H."/>
            <person name="Sun Y."/>
            <person name="Le M."/>
            <person name="Wang Q."/>
            <person name="Wei S."/>
            <person name="Zheng Y."/>
            <person name="Lin W."/>
            <person name="Duan Y."/>
            <person name="Cao H."/>
            <person name="Xiong S."/>
            <person name="Wang X."/>
            <person name="Wei L."/>
            <person name="Li C."/>
            <person name="Ma Q."/>
            <person name="Ju M."/>
            <person name="Zhao R."/>
            <person name="Li G."/>
            <person name="Mu C."/>
            <person name="Tian Q."/>
            <person name="Mei H."/>
            <person name="Zhang T."/>
            <person name="Gao T."/>
            <person name="Zhang H."/>
        </authorList>
    </citation>
    <scope>NUCLEOTIDE SEQUENCE</scope>
    <source>
        <strain evidence="3">G02</strain>
    </source>
</reference>
<feature type="compositionally biased region" description="Polar residues" evidence="1">
    <location>
        <begin position="77"/>
        <end position="89"/>
    </location>
</feature>
<evidence type="ECO:0000313" key="3">
    <source>
        <dbReference type="EMBL" id="KAL0360859.1"/>
    </source>
</evidence>
<sequence>MGDGDRRRCWATAAVVALAAMGDAVGQRGDDVTVARRRPLCWGSGEGGGWLGKRAGGGRAWRRSRGGVGEWEGWRPSPSQRWATRSPSKSGRPRQRCPSSPPLLGQRGGVRWKRAGRAGGKEEQGWWVLE</sequence>
<proteinExistence type="predicted"/>
<protein>
    <submittedName>
        <fullName evidence="3">Uncharacterized protein</fullName>
    </submittedName>
</protein>